<dbReference type="GO" id="GO:0006633">
    <property type="term" value="P:fatty acid biosynthetic process"/>
    <property type="evidence" value="ECO:0007669"/>
    <property type="project" value="TreeGrafter"/>
</dbReference>
<dbReference type="SUPFAM" id="SSF52151">
    <property type="entry name" value="FabD/lysophospholipase-like"/>
    <property type="match status" value="1"/>
</dbReference>
<dbReference type="InterPro" id="IPR014043">
    <property type="entry name" value="Acyl_transferase_dom"/>
</dbReference>
<accession>A0A3S4YTF7</accession>
<dbReference type="SMART" id="SM00827">
    <property type="entry name" value="PKS_AT"/>
    <property type="match status" value="1"/>
</dbReference>
<dbReference type="Pfam" id="PF00698">
    <property type="entry name" value="Acyl_transf_1"/>
    <property type="match status" value="1"/>
</dbReference>
<reference evidence="6 7" key="1">
    <citation type="submission" date="2018-12" db="EMBL/GenBank/DDBJ databases">
        <authorList>
            <consortium name="Pathogen Informatics"/>
        </authorList>
    </citation>
    <scope>NUCLEOTIDE SEQUENCE [LARGE SCALE GENOMIC DNA]</scope>
    <source>
        <strain evidence="6 7">NCTC10918</strain>
    </source>
</reference>
<gene>
    <name evidence="6" type="primary">baeE</name>
    <name evidence="6" type="ORF">NCTC10918_01928</name>
</gene>
<dbReference type="Gene3D" id="3.30.70.250">
    <property type="entry name" value="Malonyl-CoA ACP transacylase, ACP-binding"/>
    <property type="match status" value="1"/>
</dbReference>
<evidence type="ECO:0000259" key="5">
    <source>
        <dbReference type="SMART" id="SM00827"/>
    </source>
</evidence>
<protein>
    <recommendedName>
        <fullName evidence="1">[acyl-carrier-protein] S-malonyltransferase</fullName>
        <ecNumber evidence="1">2.3.1.39</ecNumber>
    </recommendedName>
</protein>
<evidence type="ECO:0000256" key="2">
    <source>
        <dbReference type="ARBA" id="ARBA00022679"/>
    </source>
</evidence>
<dbReference type="EC" id="2.3.1.39" evidence="1"/>
<dbReference type="InterPro" id="IPR016035">
    <property type="entry name" value="Acyl_Trfase/lysoPLipase"/>
</dbReference>
<proteinExistence type="predicted"/>
<keyword evidence="2" id="KW-0808">Transferase</keyword>
<dbReference type="InterPro" id="IPR050858">
    <property type="entry name" value="Mal-CoA-ACP_Trans/PKS_FabD"/>
</dbReference>
<dbReference type="InterPro" id="IPR016036">
    <property type="entry name" value="Malonyl_transacylase_ACP-bd"/>
</dbReference>
<organism evidence="6 7">
    <name type="scientific">Rothia dentocariosa</name>
    <dbReference type="NCBI Taxonomy" id="2047"/>
    <lineage>
        <taxon>Bacteria</taxon>
        <taxon>Bacillati</taxon>
        <taxon>Actinomycetota</taxon>
        <taxon>Actinomycetes</taxon>
        <taxon>Micrococcales</taxon>
        <taxon>Micrococcaceae</taxon>
        <taxon>Rothia</taxon>
    </lineage>
</organism>
<evidence type="ECO:0000256" key="4">
    <source>
        <dbReference type="ARBA" id="ARBA00048462"/>
    </source>
</evidence>
<dbReference type="Proteomes" id="UP000270988">
    <property type="component" value="Chromosome"/>
</dbReference>
<evidence type="ECO:0000313" key="6">
    <source>
        <dbReference type="EMBL" id="VEJ30644.1"/>
    </source>
</evidence>
<name>A0A3S4YTF7_9MICC</name>
<dbReference type="EMBL" id="LR134521">
    <property type="protein sequence ID" value="VEJ30644.1"/>
    <property type="molecule type" value="Genomic_DNA"/>
</dbReference>
<feature type="domain" description="Malonyl-CoA:ACP transacylase (MAT)" evidence="5">
    <location>
        <begin position="55"/>
        <end position="290"/>
    </location>
</feature>
<dbReference type="Gene3D" id="3.40.366.10">
    <property type="entry name" value="Malonyl-Coenzyme A Acyl Carrier Protein, domain 2"/>
    <property type="match status" value="1"/>
</dbReference>
<dbReference type="SUPFAM" id="SSF55048">
    <property type="entry name" value="Probable ACP-binding domain of malonyl-CoA ACP transacylase"/>
    <property type="match status" value="1"/>
</dbReference>
<evidence type="ECO:0000256" key="3">
    <source>
        <dbReference type="ARBA" id="ARBA00023315"/>
    </source>
</evidence>
<dbReference type="InterPro" id="IPR001227">
    <property type="entry name" value="Ac_transferase_dom_sf"/>
</dbReference>
<dbReference type="GO" id="GO:0004314">
    <property type="term" value="F:[acyl-carrier-protein] S-malonyltransferase activity"/>
    <property type="evidence" value="ECO:0007669"/>
    <property type="project" value="UniProtKB-EC"/>
</dbReference>
<dbReference type="AlphaFoldDB" id="A0A3S4YTF7"/>
<sequence>MTTQFIVVPGHSSSMNFIVNQLLQMREDFLWDRIRDLADEASFDVNRALKECMRVTIPANRYAQPLQFLLGYAFYTMKPTKQEGTQGVTGHSLGEFLAIAIAGSINWADGLRLVMRCGTVMDAMHRVRPGAMSALLGFSNNEVAQICEAGARGPSDYLEIANINSIDQIVVSGDIHCLDEMEHRVKTTSERRIIRLGIRGAAHSSMYAGRDPMNAVLKNITVKAPSIPLFLSTVPGRIDDAAGVKEAIKGILVNRVNWVRTMADIYQLYPDASLNILFPDRGMANLLKNYFSPRKYELLPDSISK</sequence>
<evidence type="ECO:0000256" key="1">
    <source>
        <dbReference type="ARBA" id="ARBA00013258"/>
    </source>
</evidence>
<dbReference type="PANTHER" id="PTHR42681:SF1">
    <property type="entry name" value="MALONYL-COA-ACYL CARRIER PROTEIN TRANSACYLASE, MITOCHONDRIAL"/>
    <property type="match status" value="1"/>
</dbReference>
<dbReference type="PANTHER" id="PTHR42681">
    <property type="entry name" value="MALONYL-COA-ACYL CARRIER PROTEIN TRANSACYLASE, MITOCHONDRIAL"/>
    <property type="match status" value="1"/>
</dbReference>
<keyword evidence="3" id="KW-0012">Acyltransferase</keyword>
<comment type="catalytic activity">
    <reaction evidence="4">
        <text>holo-[ACP] + malonyl-CoA = malonyl-[ACP] + CoA</text>
        <dbReference type="Rhea" id="RHEA:41792"/>
        <dbReference type="Rhea" id="RHEA-COMP:9623"/>
        <dbReference type="Rhea" id="RHEA-COMP:9685"/>
        <dbReference type="ChEBI" id="CHEBI:57287"/>
        <dbReference type="ChEBI" id="CHEBI:57384"/>
        <dbReference type="ChEBI" id="CHEBI:64479"/>
        <dbReference type="ChEBI" id="CHEBI:78449"/>
        <dbReference type="EC" id="2.3.1.39"/>
    </reaction>
</comment>
<evidence type="ECO:0000313" key="7">
    <source>
        <dbReference type="Proteomes" id="UP000270988"/>
    </source>
</evidence>